<comment type="similarity">
    <text evidence="2">Belongs to the ABC-4 integral membrane protein family. LolC/E subfamily.</text>
</comment>
<dbReference type="PANTHER" id="PTHR30489:SF0">
    <property type="entry name" value="LIPOPROTEIN-RELEASING SYSTEM TRANSMEMBRANE PROTEIN LOLE"/>
    <property type="match status" value="1"/>
</dbReference>
<feature type="transmembrane region" description="Helical" evidence="8">
    <location>
        <begin position="376"/>
        <end position="397"/>
    </location>
</feature>
<dbReference type="STRING" id="873513.HMPREF6485_0804"/>
<feature type="region of interest" description="Disordered" evidence="7">
    <location>
        <begin position="1"/>
        <end position="33"/>
    </location>
</feature>
<evidence type="ECO:0000256" key="2">
    <source>
        <dbReference type="ARBA" id="ARBA00005236"/>
    </source>
</evidence>
<dbReference type="GeneID" id="93535692"/>
<dbReference type="RefSeq" id="WP_004344719.1">
    <property type="nucleotide sequence ID" value="NZ_GL586311.1"/>
</dbReference>
<evidence type="ECO:0000256" key="1">
    <source>
        <dbReference type="ARBA" id="ARBA00004651"/>
    </source>
</evidence>
<keyword evidence="6 8" id="KW-0472">Membrane</keyword>
<protein>
    <submittedName>
        <fullName evidence="11">Efflux ABC transporter, permease protein</fullName>
    </submittedName>
</protein>
<comment type="subcellular location">
    <subcellularLocation>
        <location evidence="1">Cell membrane</location>
        <topology evidence="1">Multi-pass membrane protein</topology>
    </subcellularLocation>
</comment>
<keyword evidence="4 8" id="KW-0812">Transmembrane</keyword>
<evidence type="ECO:0000256" key="6">
    <source>
        <dbReference type="ARBA" id="ARBA00023136"/>
    </source>
</evidence>
<dbReference type="HOGENOM" id="CLU_000604_8_1_10"/>
<evidence type="ECO:0000313" key="12">
    <source>
        <dbReference type="Proteomes" id="UP000003112"/>
    </source>
</evidence>
<proteinExistence type="inferred from homology"/>
<evidence type="ECO:0000259" key="9">
    <source>
        <dbReference type="Pfam" id="PF02687"/>
    </source>
</evidence>
<evidence type="ECO:0000256" key="5">
    <source>
        <dbReference type="ARBA" id="ARBA00022989"/>
    </source>
</evidence>
<feature type="transmembrane region" description="Helical" evidence="8">
    <location>
        <begin position="321"/>
        <end position="347"/>
    </location>
</feature>
<dbReference type="eggNOG" id="COG4591">
    <property type="taxonomic scope" value="Bacteria"/>
</dbReference>
<dbReference type="Proteomes" id="UP000003112">
    <property type="component" value="Unassembled WGS sequence"/>
</dbReference>
<organism evidence="11 12">
    <name type="scientific">Segatella buccae ATCC 33574</name>
    <dbReference type="NCBI Taxonomy" id="873513"/>
    <lineage>
        <taxon>Bacteria</taxon>
        <taxon>Pseudomonadati</taxon>
        <taxon>Bacteroidota</taxon>
        <taxon>Bacteroidia</taxon>
        <taxon>Bacteroidales</taxon>
        <taxon>Prevotellaceae</taxon>
        <taxon>Segatella</taxon>
    </lineage>
</organism>
<feature type="domain" description="ABC3 transporter permease C-terminal" evidence="9">
    <location>
        <begin position="325"/>
        <end position="448"/>
    </location>
</feature>
<sequence>MKKNNHIENIGNSQQPSTSLPSPLGEGPGGRLPEGRPAGSLITRLFFPFYIARRYLFSKKSTHAINVISAISVIGVAVATMALVIVLSVFNGFHDLVATLFTSFDPQIEVVPVKGKTVPSDDPILTEIRNLPEVDVATETVEDQALAIYGDKQAMVKIKGVDDNFAELSHITDILYGDGTFQLRAANLQYGTPGIRLAQQLGTGARWQGYMRIYAPRKDGQLDLSNPTEGFMVDSLLSSGVVFSVKQAKYDKDYIITPIAFARNLFEQQGMLSALEIRLKMDSDLDRVKAKMQAIAGDKYKVLDRFEQQEDTFKIMTIEKLMAYIFLTFILVVACFNIIGSLSMLIIDKKDDVTTLRNLGASDRQITQIFLFEGRMISAIGAVVGIALGLLLCLLQQQFGLVALGESQGAFIIDAYPVSVHYTDVFVIFVTVIVVGWLAVWYPVRALVGKHDS</sequence>
<gene>
    <name evidence="11" type="ORF">HMPREF6485_0804</name>
</gene>
<evidence type="ECO:0000256" key="3">
    <source>
        <dbReference type="ARBA" id="ARBA00022475"/>
    </source>
</evidence>
<comment type="caution">
    <text evidence="11">The sequence shown here is derived from an EMBL/GenBank/DDBJ whole genome shotgun (WGS) entry which is preliminary data.</text>
</comment>
<feature type="domain" description="MacB-like periplasmic core" evidence="10">
    <location>
        <begin position="69"/>
        <end position="177"/>
    </location>
</feature>
<dbReference type="PANTHER" id="PTHR30489">
    <property type="entry name" value="LIPOPROTEIN-RELEASING SYSTEM TRANSMEMBRANE PROTEIN LOLE"/>
    <property type="match status" value="1"/>
</dbReference>
<evidence type="ECO:0000256" key="4">
    <source>
        <dbReference type="ARBA" id="ARBA00022692"/>
    </source>
</evidence>
<keyword evidence="3" id="KW-1003">Cell membrane</keyword>
<dbReference type="GO" id="GO:0044874">
    <property type="term" value="P:lipoprotein localization to outer membrane"/>
    <property type="evidence" value="ECO:0007669"/>
    <property type="project" value="TreeGrafter"/>
</dbReference>
<evidence type="ECO:0000256" key="8">
    <source>
        <dbReference type="SAM" id="Phobius"/>
    </source>
</evidence>
<evidence type="ECO:0000313" key="11">
    <source>
        <dbReference type="EMBL" id="EFU31088.1"/>
    </source>
</evidence>
<reference evidence="11 12" key="1">
    <citation type="submission" date="2010-10" db="EMBL/GenBank/DDBJ databases">
        <authorList>
            <person name="Muzny D."/>
            <person name="Qin X."/>
            <person name="Deng J."/>
            <person name="Jiang H."/>
            <person name="Liu Y."/>
            <person name="Qu J."/>
            <person name="Song X.-Z."/>
            <person name="Zhang L."/>
            <person name="Thornton R."/>
            <person name="Coyle M."/>
            <person name="Francisco L."/>
            <person name="Jackson L."/>
            <person name="Javaid M."/>
            <person name="Korchina V."/>
            <person name="Kovar C."/>
            <person name="Mata R."/>
            <person name="Mathew T."/>
            <person name="Ngo R."/>
            <person name="Nguyen L."/>
            <person name="Nguyen N."/>
            <person name="Okwuonu G."/>
            <person name="Ongeri F."/>
            <person name="Pham C."/>
            <person name="Simmons D."/>
            <person name="Wilczek-Boney K."/>
            <person name="Hale W."/>
            <person name="Jakkamsetti A."/>
            <person name="Pham P."/>
            <person name="Ruth R."/>
            <person name="San Lucas F."/>
            <person name="Warren J."/>
            <person name="Zhang J."/>
            <person name="Zhao Z."/>
            <person name="Zhou C."/>
            <person name="Zhu D."/>
            <person name="Lee S."/>
            <person name="Bess C."/>
            <person name="Blankenburg K."/>
            <person name="Forbes L."/>
            <person name="Fu Q."/>
            <person name="Gubbala S."/>
            <person name="Hirani K."/>
            <person name="Jayaseelan J.C."/>
            <person name="Lara F."/>
            <person name="Munidasa M."/>
            <person name="Palculict T."/>
            <person name="Patil S."/>
            <person name="Pu L.-L."/>
            <person name="Saada N."/>
            <person name="Tang L."/>
            <person name="Weissenberger G."/>
            <person name="Zhu Y."/>
            <person name="Hemphill L."/>
            <person name="Shang Y."/>
            <person name="Youmans B."/>
            <person name="Ayvaz T."/>
            <person name="Ross M."/>
            <person name="Santibanez J."/>
            <person name="Aqrawi P."/>
            <person name="Gross S."/>
            <person name="Joshi V."/>
            <person name="Fowler G."/>
            <person name="Nazareth L."/>
            <person name="Reid J."/>
            <person name="Worley K."/>
            <person name="Petrosino J."/>
            <person name="Highlander S."/>
            <person name="Gibbs R."/>
        </authorList>
    </citation>
    <scope>NUCLEOTIDE SEQUENCE [LARGE SCALE GENOMIC DNA]</scope>
    <source>
        <strain evidence="11 12">ATCC 33574</strain>
    </source>
</reference>
<dbReference type="Pfam" id="PF02687">
    <property type="entry name" value="FtsX"/>
    <property type="match status" value="1"/>
</dbReference>
<keyword evidence="5 8" id="KW-1133">Transmembrane helix</keyword>
<evidence type="ECO:0000256" key="7">
    <source>
        <dbReference type="SAM" id="MobiDB-lite"/>
    </source>
</evidence>
<dbReference type="AlphaFoldDB" id="E6K5G2"/>
<dbReference type="InterPro" id="IPR025857">
    <property type="entry name" value="MacB_PCD"/>
</dbReference>
<keyword evidence="12" id="KW-1185">Reference proteome</keyword>
<dbReference type="EMBL" id="AEPD01000017">
    <property type="protein sequence ID" value="EFU31088.1"/>
    <property type="molecule type" value="Genomic_DNA"/>
</dbReference>
<accession>E6K5G2</accession>
<name>E6K5G2_9BACT</name>
<dbReference type="InterPro" id="IPR003838">
    <property type="entry name" value="ABC3_permease_C"/>
</dbReference>
<feature type="transmembrane region" description="Helical" evidence="8">
    <location>
        <begin position="64"/>
        <end position="90"/>
    </location>
</feature>
<dbReference type="Pfam" id="PF12704">
    <property type="entry name" value="MacB_PCD"/>
    <property type="match status" value="1"/>
</dbReference>
<feature type="transmembrane region" description="Helical" evidence="8">
    <location>
        <begin position="425"/>
        <end position="444"/>
    </location>
</feature>
<evidence type="ECO:0000259" key="10">
    <source>
        <dbReference type="Pfam" id="PF12704"/>
    </source>
</evidence>
<dbReference type="InterPro" id="IPR051447">
    <property type="entry name" value="Lipoprotein-release_system"/>
</dbReference>
<feature type="compositionally biased region" description="Low complexity" evidence="7">
    <location>
        <begin position="13"/>
        <end position="25"/>
    </location>
</feature>
<dbReference type="GO" id="GO:0098797">
    <property type="term" value="C:plasma membrane protein complex"/>
    <property type="evidence" value="ECO:0007669"/>
    <property type="project" value="TreeGrafter"/>
</dbReference>